<dbReference type="EMBL" id="JAODUO010000011">
    <property type="protein sequence ID" value="KAK2193537.1"/>
    <property type="molecule type" value="Genomic_DNA"/>
</dbReference>
<dbReference type="Proteomes" id="UP001209878">
    <property type="component" value="Unassembled WGS sequence"/>
</dbReference>
<dbReference type="AlphaFoldDB" id="A0AAD9PEW8"/>
<evidence type="ECO:0000256" key="1">
    <source>
        <dbReference type="SAM" id="SignalP"/>
    </source>
</evidence>
<comment type="caution">
    <text evidence="2">The sequence shown here is derived from an EMBL/GenBank/DDBJ whole genome shotgun (WGS) entry which is preliminary data.</text>
</comment>
<evidence type="ECO:0000313" key="3">
    <source>
        <dbReference type="Proteomes" id="UP001209878"/>
    </source>
</evidence>
<accession>A0AAD9PEW8</accession>
<feature type="signal peptide" evidence="1">
    <location>
        <begin position="1"/>
        <end position="22"/>
    </location>
</feature>
<protein>
    <submittedName>
        <fullName evidence="2">Uncharacterized protein</fullName>
    </submittedName>
</protein>
<evidence type="ECO:0000313" key="2">
    <source>
        <dbReference type="EMBL" id="KAK2193537.1"/>
    </source>
</evidence>
<gene>
    <name evidence="2" type="ORF">NP493_10g04046</name>
</gene>
<reference evidence="2" key="1">
    <citation type="journal article" date="2023" name="Mol. Biol. Evol.">
        <title>Third-Generation Sequencing Reveals the Adaptive Role of the Epigenome in Three Deep-Sea Polychaetes.</title>
        <authorList>
            <person name="Perez M."/>
            <person name="Aroh O."/>
            <person name="Sun Y."/>
            <person name="Lan Y."/>
            <person name="Juniper S.K."/>
            <person name="Young C.R."/>
            <person name="Angers B."/>
            <person name="Qian P.Y."/>
        </authorList>
    </citation>
    <scope>NUCLEOTIDE SEQUENCE</scope>
    <source>
        <strain evidence="2">R07B-5</strain>
    </source>
</reference>
<sequence length="94" mass="10704">MNFATVFVTVMVAMVTVSVCLGLPETTEQPVAASQTDLMMCLWECDSLHNQCLDKCEKLLHSHSDKPTVARECNCMRRLRRCTKTCHKIYPKPK</sequence>
<proteinExistence type="predicted"/>
<keyword evidence="1" id="KW-0732">Signal</keyword>
<organism evidence="2 3">
    <name type="scientific">Ridgeia piscesae</name>
    <name type="common">Tubeworm</name>
    <dbReference type="NCBI Taxonomy" id="27915"/>
    <lineage>
        <taxon>Eukaryota</taxon>
        <taxon>Metazoa</taxon>
        <taxon>Spiralia</taxon>
        <taxon>Lophotrochozoa</taxon>
        <taxon>Annelida</taxon>
        <taxon>Polychaeta</taxon>
        <taxon>Sedentaria</taxon>
        <taxon>Canalipalpata</taxon>
        <taxon>Sabellida</taxon>
        <taxon>Siboglinidae</taxon>
        <taxon>Ridgeia</taxon>
    </lineage>
</organism>
<keyword evidence="3" id="KW-1185">Reference proteome</keyword>
<name>A0AAD9PEW8_RIDPI</name>
<feature type="chain" id="PRO_5042031298" evidence="1">
    <location>
        <begin position="23"/>
        <end position="94"/>
    </location>
</feature>